<dbReference type="KEGG" id="ssck:SPSK_10123"/>
<name>A0A0F2MA14_SPOSC</name>
<proteinExistence type="predicted"/>
<evidence type="ECO:0000313" key="2">
    <source>
        <dbReference type="Proteomes" id="UP000033710"/>
    </source>
</evidence>
<dbReference type="Proteomes" id="UP000033710">
    <property type="component" value="Unassembled WGS sequence"/>
</dbReference>
<dbReference type="AlphaFoldDB" id="A0A0F2MA14"/>
<protein>
    <submittedName>
        <fullName evidence="1">Uncharacterized protein</fullName>
    </submittedName>
</protein>
<comment type="caution">
    <text evidence="1">The sequence shown here is derived from an EMBL/GenBank/DDBJ whole genome shotgun (WGS) entry which is preliminary data.</text>
</comment>
<reference evidence="1 2" key="1">
    <citation type="journal article" date="2014" name="BMC Genomics">
        <title>Comparative genomics of the major fungal agents of human and animal Sporotrichosis: Sporothrix schenckii and Sporothrix brasiliensis.</title>
        <authorList>
            <person name="Teixeira M.M."/>
            <person name="de Almeida L.G."/>
            <person name="Kubitschek-Barreira P."/>
            <person name="Alves F.L."/>
            <person name="Kioshima E.S."/>
            <person name="Abadio A.K."/>
            <person name="Fernandes L."/>
            <person name="Derengowski L.S."/>
            <person name="Ferreira K.S."/>
            <person name="Souza R.C."/>
            <person name="Ruiz J.C."/>
            <person name="de Andrade N.C."/>
            <person name="Paes H.C."/>
            <person name="Nicola A.M."/>
            <person name="Albuquerque P."/>
            <person name="Gerber A.L."/>
            <person name="Martins V.P."/>
            <person name="Peconick L.D."/>
            <person name="Neto A.V."/>
            <person name="Chaucanez C.B."/>
            <person name="Silva P.A."/>
            <person name="Cunha O.L."/>
            <person name="de Oliveira F.F."/>
            <person name="dos Santos T.C."/>
            <person name="Barros A.L."/>
            <person name="Soares M.A."/>
            <person name="de Oliveira L.M."/>
            <person name="Marini M.M."/>
            <person name="Villalobos-Duno H."/>
            <person name="Cunha M.M."/>
            <person name="de Hoog S."/>
            <person name="da Silveira J.F."/>
            <person name="Henrissat B."/>
            <person name="Nino-Vega G.A."/>
            <person name="Cisalpino P.S."/>
            <person name="Mora-Montes H.M."/>
            <person name="Almeida S.R."/>
            <person name="Stajich J.E."/>
            <person name="Lopes-Bezerra L.M."/>
            <person name="Vasconcelos A.T."/>
            <person name="Felipe M.S."/>
        </authorList>
    </citation>
    <scope>NUCLEOTIDE SEQUENCE [LARGE SCALE GENOMIC DNA]</scope>
    <source>
        <strain evidence="1 2">1099-18</strain>
    </source>
</reference>
<dbReference type="VEuPathDB" id="FungiDB:SPSK_10123"/>
<dbReference type="RefSeq" id="XP_016587672.1">
    <property type="nucleotide sequence ID" value="XM_016736678.1"/>
</dbReference>
<evidence type="ECO:0000313" key="1">
    <source>
        <dbReference type="EMBL" id="KJR84996.1"/>
    </source>
</evidence>
<dbReference type="GeneID" id="27671955"/>
<accession>A0A0F2MA14</accession>
<organism evidence="1 2">
    <name type="scientific">Sporothrix schenckii 1099-18</name>
    <dbReference type="NCBI Taxonomy" id="1397361"/>
    <lineage>
        <taxon>Eukaryota</taxon>
        <taxon>Fungi</taxon>
        <taxon>Dikarya</taxon>
        <taxon>Ascomycota</taxon>
        <taxon>Pezizomycotina</taxon>
        <taxon>Sordariomycetes</taxon>
        <taxon>Sordariomycetidae</taxon>
        <taxon>Ophiostomatales</taxon>
        <taxon>Ophiostomataceae</taxon>
        <taxon>Sporothrix</taxon>
    </lineage>
</organism>
<reference evidence="1 2" key="2">
    <citation type="journal article" date="2015" name="Eukaryot. Cell">
        <title>Asexual propagation of a virulent clone complex in a human and feline outbreak of sporotrichosis.</title>
        <authorList>
            <person name="Teixeira Mde M."/>
            <person name="Rodrigues A.M."/>
            <person name="Tsui C.K."/>
            <person name="de Almeida L.G."/>
            <person name="Van Diepeningen A.D."/>
            <person name="van den Ende B.G."/>
            <person name="Fernandes G.F."/>
            <person name="Kano R."/>
            <person name="Hamelin R.C."/>
            <person name="Lopes-Bezerra L.M."/>
            <person name="Vasconcelos A.T."/>
            <person name="de Hoog S."/>
            <person name="de Camargo Z.P."/>
            <person name="Felipe M.S."/>
        </authorList>
    </citation>
    <scope>NUCLEOTIDE SEQUENCE [LARGE SCALE GENOMIC DNA]</scope>
    <source>
        <strain evidence="1 2">1099-18</strain>
    </source>
</reference>
<sequence>MSMMEHGTYADGAGINVSRDGKVRQIEILRLYLILIPSKIIILHQERRVTDGRVPFVRLACGLRELCYGAIPSNGNSPKERDYNTLLTMNGLAKTD</sequence>
<gene>
    <name evidence="1" type="ORF">SPSK_10123</name>
</gene>
<dbReference type="EMBL" id="AXCR01000007">
    <property type="protein sequence ID" value="KJR84996.1"/>
    <property type="molecule type" value="Genomic_DNA"/>
</dbReference>